<dbReference type="Proteomes" id="UP000515158">
    <property type="component" value="Unplaced"/>
</dbReference>
<keyword evidence="1" id="KW-0863">Zinc-finger</keyword>
<dbReference type="PROSITE" id="PS50158">
    <property type="entry name" value="ZF_CCHC"/>
    <property type="match status" value="1"/>
</dbReference>
<keyword evidence="1" id="KW-0862">Zinc</keyword>
<reference evidence="5" key="1">
    <citation type="submission" date="2025-08" db="UniProtKB">
        <authorList>
            <consortium name="RefSeq"/>
        </authorList>
    </citation>
    <scope>IDENTIFICATION</scope>
    <source>
        <tissue evidence="5">Total insect</tissue>
    </source>
</reference>
<proteinExistence type="predicted"/>
<dbReference type="InParanoid" id="A0A6P8YK84"/>
<dbReference type="GO" id="GO:0008270">
    <property type="term" value="F:zinc ion binding"/>
    <property type="evidence" value="ECO:0007669"/>
    <property type="project" value="UniProtKB-KW"/>
</dbReference>
<evidence type="ECO:0000259" key="3">
    <source>
        <dbReference type="PROSITE" id="PS50158"/>
    </source>
</evidence>
<dbReference type="RefSeq" id="XP_034237440.1">
    <property type="nucleotide sequence ID" value="XM_034381549.1"/>
</dbReference>
<dbReference type="PANTHER" id="PTHR33198">
    <property type="entry name" value="ANK_REP_REGION DOMAIN-CONTAINING PROTEIN-RELATED"/>
    <property type="match status" value="1"/>
</dbReference>
<feature type="domain" description="CCHC-type" evidence="3">
    <location>
        <begin position="277"/>
        <end position="293"/>
    </location>
</feature>
<accession>A0A6P8YK84</accession>
<dbReference type="AlphaFoldDB" id="A0A6P8YK84"/>
<feature type="compositionally biased region" description="Low complexity" evidence="2">
    <location>
        <begin position="217"/>
        <end position="254"/>
    </location>
</feature>
<evidence type="ECO:0000256" key="1">
    <source>
        <dbReference type="PROSITE-ProRule" id="PRU00047"/>
    </source>
</evidence>
<evidence type="ECO:0000256" key="2">
    <source>
        <dbReference type="SAM" id="MobiDB-lite"/>
    </source>
</evidence>
<dbReference type="OrthoDB" id="6492514at2759"/>
<keyword evidence="1" id="KW-0479">Metal-binding</keyword>
<gene>
    <name evidence="5" type="primary">LOC117642911</name>
</gene>
<name>A0A6P8YK84_THRPL</name>
<sequence length="331" mass="37387">MAEAPPLIIVAPTVPVPDAYDPASVSMDGWLQVFSEFCRLSNILAEPAEPPAGQPNPVNNRRSWFLKCIGQRNFEILRMASLPLLPNERSIPFHVQRLKERFESPQLVPVMRMEFNGRTQKPNESIHEYIASLQDLASKCNFGNNLNEMLRDQLVRGIRSDECRRKLLAEVDLEFANAKNIAIQDESIRRQSQALANAVHVGRVNSQPKPRAKKPQNPNSSPTTSRQSSSNQRRGQGQSTSQGQRQSPSQGQRPKFGPCRRCGRKHNCHTCPARNWKCFKCNLMGHTSKYCPSDRVNSVGTEEPKQESQSGPQTELIEQEVQNVFKLRSFC</sequence>
<feature type="region of interest" description="Disordered" evidence="2">
    <location>
        <begin position="202"/>
        <end position="258"/>
    </location>
</feature>
<protein>
    <submittedName>
        <fullName evidence="5">Uncharacterized protein LOC117642911</fullName>
    </submittedName>
</protein>
<dbReference type="GeneID" id="117642911"/>
<dbReference type="InterPro" id="IPR001878">
    <property type="entry name" value="Znf_CCHC"/>
</dbReference>
<dbReference type="KEGG" id="tpal:117642911"/>
<evidence type="ECO:0000313" key="5">
    <source>
        <dbReference type="RefSeq" id="XP_034237440.1"/>
    </source>
</evidence>
<organism evidence="5">
    <name type="scientific">Thrips palmi</name>
    <name type="common">Melon thrips</name>
    <dbReference type="NCBI Taxonomy" id="161013"/>
    <lineage>
        <taxon>Eukaryota</taxon>
        <taxon>Metazoa</taxon>
        <taxon>Ecdysozoa</taxon>
        <taxon>Arthropoda</taxon>
        <taxon>Hexapoda</taxon>
        <taxon>Insecta</taxon>
        <taxon>Pterygota</taxon>
        <taxon>Neoptera</taxon>
        <taxon>Paraneoptera</taxon>
        <taxon>Thysanoptera</taxon>
        <taxon>Terebrantia</taxon>
        <taxon>Thripoidea</taxon>
        <taxon>Thripidae</taxon>
        <taxon>Thrips</taxon>
    </lineage>
</organism>
<dbReference type="SMART" id="SM00343">
    <property type="entry name" value="ZnF_C2HC"/>
    <property type="match status" value="1"/>
</dbReference>
<evidence type="ECO:0000313" key="4">
    <source>
        <dbReference type="Proteomes" id="UP000515158"/>
    </source>
</evidence>
<dbReference type="PANTHER" id="PTHR33198:SF20">
    <property type="entry name" value="RETROTRANSPOSON GAG DOMAIN-CONTAINING PROTEIN"/>
    <property type="match status" value="1"/>
</dbReference>
<dbReference type="GO" id="GO:0003676">
    <property type="term" value="F:nucleic acid binding"/>
    <property type="evidence" value="ECO:0007669"/>
    <property type="project" value="InterPro"/>
</dbReference>
<feature type="region of interest" description="Disordered" evidence="2">
    <location>
        <begin position="294"/>
        <end position="315"/>
    </location>
</feature>
<keyword evidence="4" id="KW-1185">Reference proteome</keyword>